<gene>
    <name evidence="1" type="ORF">SAMN05444921_12183</name>
</gene>
<dbReference type="STRING" id="1196353.SAMN05444921_12183"/>
<name>A0A1G9ZCB3_9ACTN</name>
<protein>
    <submittedName>
        <fullName evidence="1">Uncharacterized protein</fullName>
    </submittedName>
</protein>
<accession>A0A1G9ZCB3</accession>
<dbReference type="EMBL" id="FNHI01000021">
    <property type="protein sequence ID" value="SDN18979.1"/>
    <property type="molecule type" value="Genomic_DNA"/>
</dbReference>
<reference evidence="2" key="1">
    <citation type="submission" date="2016-10" db="EMBL/GenBank/DDBJ databases">
        <authorList>
            <person name="Varghese N."/>
            <person name="Submissions S."/>
        </authorList>
    </citation>
    <scope>NUCLEOTIDE SEQUENCE [LARGE SCALE GENOMIC DNA]</scope>
    <source>
        <strain evidence="2">CGMCC 4.7042</strain>
    </source>
</reference>
<dbReference type="Proteomes" id="UP000199063">
    <property type="component" value="Unassembled WGS sequence"/>
</dbReference>
<proteinExistence type="predicted"/>
<sequence length="67" mass="7258">MTRTEVVVSELLTALPVVPEPAARPLLVGLELTERPKVPAWITDPAVRASAEAGLYEIPDEFFGDGR</sequence>
<evidence type="ECO:0000313" key="1">
    <source>
        <dbReference type="EMBL" id="SDN18979.1"/>
    </source>
</evidence>
<evidence type="ECO:0000313" key="2">
    <source>
        <dbReference type="Proteomes" id="UP000199063"/>
    </source>
</evidence>
<organism evidence="1 2">
    <name type="scientific">Streptomyces wuyuanensis</name>
    <dbReference type="NCBI Taxonomy" id="1196353"/>
    <lineage>
        <taxon>Bacteria</taxon>
        <taxon>Bacillati</taxon>
        <taxon>Actinomycetota</taxon>
        <taxon>Actinomycetes</taxon>
        <taxon>Kitasatosporales</taxon>
        <taxon>Streptomycetaceae</taxon>
        <taxon>Streptomyces</taxon>
    </lineage>
</organism>
<keyword evidence="2" id="KW-1185">Reference proteome</keyword>
<dbReference type="AlphaFoldDB" id="A0A1G9ZCB3"/>